<evidence type="ECO:0000256" key="1">
    <source>
        <dbReference type="SAM" id="MobiDB-lite"/>
    </source>
</evidence>
<evidence type="ECO:0000313" key="3">
    <source>
        <dbReference type="Proteomes" id="UP000515598"/>
    </source>
</evidence>
<dbReference type="EMBL" id="CP060025">
    <property type="protein sequence ID" value="QNG79733.1"/>
    <property type="molecule type" value="Genomic_DNA"/>
</dbReference>
<feature type="compositionally biased region" description="Basic and acidic residues" evidence="1">
    <location>
        <begin position="166"/>
        <end position="178"/>
    </location>
</feature>
<gene>
    <name evidence="2" type="ORF">GPNADHDJ_03985</name>
</gene>
<dbReference type="Proteomes" id="UP000515598">
    <property type="component" value="Chromosome"/>
</dbReference>
<proteinExistence type="predicted"/>
<name>A0AAX1IK11_STEMA</name>
<feature type="region of interest" description="Disordered" evidence="1">
    <location>
        <begin position="159"/>
        <end position="183"/>
    </location>
</feature>
<accession>A0AAX1IK11</accession>
<evidence type="ECO:0000313" key="2">
    <source>
        <dbReference type="EMBL" id="QNG79733.1"/>
    </source>
</evidence>
<reference evidence="2 3" key="1">
    <citation type="submission" date="2020-08" db="EMBL/GenBank/DDBJ databases">
        <title>Phenotypic and transcriptomic analysis of seven clinical Stenotrophomonas maltophilia isolates identify a small set of shared and commonly regulated genes involved in biofilm lifestyle.</title>
        <authorList>
            <person name="Alio I."/>
            <person name="Gudzuhn M."/>
            <person name="Streit W."/>
        </authorList>
    </citation>
    <scope>NUCLEOTIDE SEQUENCE [LARGE SCALE GENOMIC DNA]</scope>
    <source>
        <strain evidence="2 3">UHH_SKK55</strain>
    </source>
</reference>
<feature type="region of interest" description="Disordered" evidence="1">
    <location>
        <begin position="208"/>
        <end position="227"/>
    </location>
</feature>
<protein>
    <submittedName>
        <fullName evidence="2">Uncharacterized protein</fullName>
    </submittedName>
</protein>
<sequence length="227" mass="25092">MTQVIQKGTAWRRFFCCTCSPPLLRPYRRRFGGRRVGDLLCSGCGRICRTCRLRLGRRELGLPLFTEPAFQFHRCGKALRILRSTCLLYQLYRTVGQPGLDVAKQAIGVGWRAGGQRGPACEPPCKSGWVREGTRPSMARIMEQCSCFGVRRPACGGWGQTRRKARNADDPARTEGHEASSASAINGERAHVSCWLCMPFAVRAVSDDSKTTLSRAPPARPGSMQAC</sequence>
<dbReference type="AlphaFoldDB" id="A0AAX1IK11"/>
<organism evidence="2 3">
    <name type="scientific">Stenotrophomonas maltophilia</name>
    <name type="common">Pseudomonas maltophilia</name>
    <name type="synonym">Xanthomonas maltophilia</name>
    <dbReference type="NCBI Taxonomy" id="40324"/>
    <lineage>
        <taxon>Bacteria</taxon>
        <taxon>Pseudomonadati</taxon>
        <taxon>Pseudomonadota</taxon>
        <taxon>Gammaproteobacteria</taxon>
        <taxon>Lysobacterales</taxon>
        <taxon>Lysobacteraceae</taxon>
        <taxon>Stenotrophomonas</taxon>
        <taxon>Stenotrophomonas maltophilia group</taxon>
    </lineage>
</organism>